<feature type="region of interest" description="Disordered" evidence="6">
    <location>
        <begin position="479"/>
        <end position="502"/>
    </location>
</feature>
<dbReference type="Pfam" id="PF13520">
    <property type="entry name" value="AA_permease_2"/>
    <property type="match status" value="1"/>
</dbReference>
<dbReference type="AlphaFoldDB" id="D3QBG7"/>
<evidence type="ECO:0000256" key="2">
    <source>
        <dbReference type="ARBA" id="ARBA00022475"/>
    </source>
</evidence>
<dbReference type="KEGG" id="sna:Snas_3178"/>
<evidence type="ECO:0000256" key="4">
    <source>
        <dbReference type="ARBA" id="ARBA00022989"/>
    </source>
</evidence>
<evidence type="ECO:0000256" key="1">
    <source>
        <dbReference type="ARBA" id="ARBA00004651"/>
    </source>
</evidence>
<evidence type="ECO:0000256" key="3">
    <source>
        <dbReference type="ARBA" id="ARBA00022692"/>
    </source>
</evidence>
<evidence type="ECO:0000313" key="9">
    <source>
        <dbReference type="Proteomes" id="UP000000844"/>
    </source>
</evidence>
<evidence type="ECO:0000256" key="5">
    <source>
        <dbReference type="ARBA" id="ARBA00023136"/>
    </source>
</evidence>
<reference evidence="8 9" key="1">
    <citation type="journal article" date="2009" name="Stand. Genomic Sci.">
        <title>Complete genome sequence of Stackebrandtia nassauensis type strain (LLR-40K-21).</title>
        <authorList>
            <person name="Munk C."/>
            <person name="Lapidus A."/>
            <person name="Copeland A."/>
            <person name="Jando M."/>
            <person name="Mayilraj S."/>
            <person name="Glavina Del Rio T."/>
            <person name="Nolan M."/>
            <person name="Chen F."/>
            <person name="Lucas S."/>
            <person name="Tice H."/>
            <person name="Cheng J.F."/>
            <person name="Han C."/>
            <person name="Detter J.C."/>
            <person name="Bruce D."/>
            <person name="Goodwin L."/>
            <person name="Chain P."/>
            <person name="Pitluck S."/>
            <person name="Goker M."/>
            <person name="Ovchinikova G."/>
            <person name="Pati A."/>
            <person name="Ivanova N."/>
            <person name="Mavromatis K."/>
            <person name="Chen A."/>
            <person name="Palaniappan K."/>
            <person name="Land M."/>
            <person name="Hauser L."/>
            <person name="Chang Y.J."/>
            <person name="Jeffries C.D."/>
            <person name="Bristow J."/>
            <person name="Eisen J.A."/>
            <person name="Markowitz V."/>
            <person name="Hugenholtz P."/>
            <person name="Kyrpides N.C."/>
            <person name="Klenk H.P."/>
        </authorList>
    </citation>
    <scope>NUCLEOTIDE SEQUENCE [LARGE SCALE GENOMIC DNA]</scope>
    <source>
        <strain evidence="9">DSM 44728 / CIP 108903 / NRRL B-16338 / NBRC 102104 / LLR-40K-21</strain>
    </source>
</reference>
<dbReference type="STRING" id="446470.Snas_3178"/>
<dbReference type="RefSeq" id="WP_013018420.1">
    <property type="nucleotide sequence ID" value="NC_013947.1"/>
</dbReference>
<keyword evidence="9" id="KW-1185">Reference proteome</keyword>
<feature type="transmembrane region" description="Helical" evidence="7">
    <location>
        <begin position="141"/>
        <end position="158"/>
    </location>
</feature>
<evidence type="ECO:0000256" key="7">
    <source>
        <dbReference type="SAM" id="Phobius"/>
    </source>
</evidence>
<gene>
    <name evidence="8" type="ordered locus">Snas_3178</name>
</gene>
<keyword evidence="4 7" id="KW-1133">Transmembrane helix</keyword>
<feature type="transmembrane region" description="Helical" evidence="7">
    <location>
        <begin position="205"/>
        <end position="230"/>
    </location>
</feature>
<comment type="subcellular location">
    <subcellularLocation>
        <location evidence="1">Cell membrane</location>
        <topology evidence="1">Multi-pass membrane protein</topology>
    </subcellularLocation>
</comment>
<proteinExistence type="predicted"/>
<feature type="transmembrane region" description="Helical" evidence="7">
    <location>
        <begin position="448"/>
        <end position="469"/>
    </location>
</feature>
<feature type="transmembrane region" description="Helical" evidence="7">
    <location>
        <begin position="57"/>
        <end position="78"/>
    </location>
</feature>
<organism evidence="8 9">
    <name type="scientific">Stackebrandtia nassauensis (strain DSM 44728 / CIP 108903 / NRRL B-16338 / NBRC 102104 / LLR-40K-21)</name>
    <dbReference type="NCBI Taxonomy" id="446470"/>
    <lineage>
        <taxon>Bacteria</taxon>
        <taxon>Bacillati</taxon>
        <taxon>Actinomycetota</taxon>
        <taxon>Actinomycetes</taxon>
        <taxon>Glycomycetales</taxon>
        <taxon>Glycomycetaceae</taxon>
        <taxon>Stackebrandtia</taxon>
    </lineage>
</organism>
<feature type="transmembrane region" description="Helical" evidence="7">
    <location>
        <begin position="99"/>
        <end position="121"/>
    </location>
</feature>
<dbReference type="HOGENOM" id="CLU_007946_20_1_11"/>
<keyword evidence="2" id="KW-1003">Cell membrane</keyword>
<feature type="transmembrane region" description="Helical" evidence="7">
    <location>
        <begin position="165"/>
        <end position="185"/>
    </location>
</feature>
<dbReference type="InterPro" id="IPR050367">
    <property type="entry name" value="APC_superfamily"/>
</dbReference>
<feature type="transmembrane region" description="Helical" evidence="7">
    <location>
        <begin position="375"/>
        <end position="403"/>
    </location>
</feature>
<keyword evidence="5 7" id="KW-0472">Membrane</keyword>
<feature type="transmembrane region" description="Helical" evidence="7">
    <location>
        <begin position="23"/>
        <end position="45"/>
    </location>
</feature>
<dbReference type="PIRSF" id="PIRSF006060">
    <property type="entry name" value="AA_transporter"/>
    <property type="match status" value="1"/>
</dbReference>
<dbReference type="InterPro" id="IPR002293">
    <property type="entry name" value="AA/rel_permease1"/>
</dbReference>
<name>D3QBG7_STANL</name>
<feature type="transmembrane region" description="Helical" evidence="7">
    <location>
        <begin position="415"/>
        <end position="436"/>
    </location>
</feature>
<feature type="compositionally biased region" description="Basic and acidic residues" evidence="6">
    <location>
        <begin position="490"/>
        <end position="502"/>
    </location>
</feature>
<dbReference type="Gene3D" id="1.20.1740.10">
    <property type="entry name" value="Amino acid/polyamine transporter I"/>
    <property type="match status" value="1"/>
</dbReference>
<protein>
    <submittedName>
        <fullName evidence="8">Amino acid permease-associated region</fullName>
    </submittedName>
</protein>
<accession>D3QBG7</accession>
<dbReference type="GO" id="GO:0005886">
    <property type="term" value="C:plasma membrane"/>
    <property type="evidence" value="ECO:0007669"/>
    <property type="project" value="UniProtKB-SubCell"/>
</dbReference>
<evidence type="ECO:0000256" key="6">
    <source>
        <dbReference type="SAM" id="MobiDB-lite"/>
    </source>
</evidence>
<feature type="transmembrane region" description="Helical" evidence="7">
    <location>
        <begin position="299"/>
        <end position="318"/>
    </location>
</feature>
<evidence type="ECO:0000313" key="8">
    <source>
        <dbReference type="EMBL" id="ADD42849.1"/>
    </source>
</evidence>
<dbReference type="PANTHER" id="PTHR42770:SF16">
    <property type="entry name" value="AMINO ACID PERMEASE"/>
    <property type="match status" value="1"/>
</dbReference>
<feature type="transmembrane region" description="Helical" evidence="7">
    <location>
        <begin position="351"/>
        <end position="369"/>
    </location>
</feature>
<dbReference type="GO" id="GO:0022857">
    <property type="term" value="F:transmembrane transporter activity"/>
    <property type="evidence" value="ECO:0007669"/>
    <property type="project" value="InterPro"/>
</dbReference>
<sequence>MSAPTRSVVDDALAADRLGAPSIIAFAMTAAAPLMTIGGVVTVGWATVSADTGITGYPLAFLLMAAVLGLFSIGYMAMSRRINNTGAFYSYVAQGAGKPAGVAAAFTAFTAYNMMQVGLYGIFGATMQAFITNKTGLAIDWWIYAITAWAIVALLGVLRVDINGTVLLVIVAAEVAVVIIFDTVFLANPAGGTISLSTFAPDNLFLPGIGAVAVTIFTAFVGFEAAAVYSEESRDRTRTVPVATYLALGLMVIFYAATAWAIAVTVGDDKLITTAATQQSEMMFTVAAERLGTSTVSDIGIILLITSVFAAMLSYHNTVARYTYALAREHVLPTRLARTGMRSGAPKNASILQSIIGITVIAGFAIAGGDPLVQLFFVTGMTGGFGVLLLVTATAIAVVCFFAKNGGTENIITRYLAPGAAAAILVAIVYAAIEAFPSLIGWKPTQPWWIFPAAFALIAALGVTWALILKTTRPGSYQRIGAANTPTPPPHHDSPVLTGDRA</sequence>
<keyword evidence="3 7" id="KW-0812">Transmembrane</keyword>
<dbReference type="PANTHER" id="PTHR42770">
    <property type="entry name" value="AMINO ACID TRANSPORTER-RELATED"/>
    <property type="match status" value="1"/>
</dbReference>
<dbReference type="OrthoDB" id="137613at2"/>
<dbReference type="Proteomes" id="UP000000844">
    <property type="component" value="Chromosome"/>
</dbReference>
<dbReference type="eggNOG" id="COG0531">
    <property type="taxonomic scope" value="Bacteria"/>
</dbReference>
<dbReference type="EMBL" id="CP001778">
    <property type="protein sequence ID" value="ADD42849.1"/>
    <property type="molecule type" value="Genomic_DNA"/>
</dbReference>
<feature type="transmembrane region" description="Helical" evidence="7">
    <location>
        <begin position="242"/>
        <end position="263"/>
    </location>
</feature>